<evidence type="ECO:0000256" key="3">
    <source>
        <dbReference type="SAM" id="SignalP"/>
    </source>
</evidence>
<evidence type="ECO:0000256" key="2">
    <source>
        <dbReference type="SAM" id="MobiDB-lite"/>
    </source>
</evidence>
<dbReference type="RefSeq" id="WP_377129905.1">
    <property type="nucleotide sequence ID" value="NZ_JBHUHN010000001.1"/>
</dbReference>
<accession>A0ABW5XRC8</accession>
<comment type="caution">
    <text evidence="4">The sequence shown here is derived from an EMBL/GenBank/DDBJ whole genome shotgun (WGS) entry which is preliminary data.</text>
</comment>
<feature type="coiled-coil region" evidence="1">
    <location>
        <begin position="63"/>
        <end position="90"/>
    </location>
</feature>
<gene>
    <name evidence="4" type="ORF">ACFSYC_16760</name>
</gene>
<keyword evidence="3" id="KW-0732">Signal</keyword>
<reference evidence="5" key="1">
    <citation type="journal article" date="2019" name="Int. J. Syst. Evol. Microbiol.">
        <title>The Global Catalogue of Microorganisms (GCM) 10K type strain sequencing project: providing services to taxonomists for standard genome sequencing and annotation.</title>
        <authorList>
            <consortium name="The Broad Institute Genomics Platform"/>
            <consortium name="The Broad Institute Genome Sequencing Center for Infectious Disease"/>
            <person name="Wu L."/>
            <person name="Ma J."/>
        </authorList>
    </citation>
    <scope>NUCLEOTIDE SEQUENCE [LARGE SCALE GENOMIC DNA]</scope>
    <source>
        <strain evidence="5">KCTC 52232</strain>
    </source>
</reference>
<dbReference type="Proteomes" id="UP001597601">
    <property type="component" value="Unassembled WGS sequence"/>
</dbReference>
<protein>
    <recommendedName>
        <fullName evidence="6">LTXXQ motif family protein</fullName>
    </recommendedName>
</protein>
<proteinExistence type="predicted"/>
<sequence>MKKLLLIAGLLTGSALFANAQLLDKSPEKRVNHQMKALEKNLKLDASQSEKITNILTARAGKVDSLKANNADKKANRKALKALAQTSEEKINSVLTADQQKSYAKLKETRKAKAKKQGNAAMDEPSIKS</sequence>
<feature type="region of interest" description="Disordered" evidence="2">
    <location>
        <begin position="107"/>
        <end position="129"/>
    </location>
</feature>
<evidence type="ECO:0000256" key="1">
    <source>
        <dbReference type="SAM" id="Coils"/>
    </source>
</evidence>
<keyword evidence="1" id="KW-0175">Coiled coil</keyword>
<evidence type="ECO:0000313" key="4">
    <source>
        <dbReference type="EMBL" id="MFD2866350.1"/>
    </source>
</evidence>
<dbReference type="EMBL" id="JBHUON010000024">
    <property type="protein sequence ID" value="MFD2866350.1"/>
    <property type="molecule type" value="Genomic_DNA"/>
</dbReference>
<feature type="chain" id="PRO_5047187984" description="LTXXQ motif family protein" evidence="3">
    <location>
        <begin position="21"/>
        <end position="129"/>
    </location>
</feature>
<evidence type="ECO:0008006" key="6">
    <source>
        <dbReference type="Google" id="ProtNLM"/>
    </source>
</evidence>
<name>A0ABW5XRC8_9SPHI</name>
<evidence type="ECO:0000313" key="5">
    <source>
        <dbReference type="Proteomes" id="UP001597601"/>
    </source>
</evidence>
<keyword evidence="5" id="KW-1185">Reference proteome</keyword>
<organism evidence="4 5">
    <name type="scientific">Mucilaginibacter antarcticus</name>
    <dbReference type="NCBI Taxonomy" id="1855725"/>
    <lineage>
        <taxon>Bacteria</taxon>
        <taxon>Pseudomonadati</taxon>
        <taxon>Bacteroidota</taxon>
        <taxon>Sphingobacteriia</taxon>
        <taxon>Sphingobacteriales</taxon>
        <taxon>Sphingobacteriaceae</taxon>
        <taxon>Mucilaginibacter</taxon>
    </lineage>
</organism>
<feature type="signal peptide" evidence="3">
    <location>
        <begin position="1"/>
        <end position="20"/>
    </location>
</feature>